<accession>A0ACC1NW29</accession>
<evidence type="ECO:0000313" key="1">
    <source>
        <dbReference type="EMBL" id="KAJ2983003.1"/>
    </source>
</evidence>
<proteinExistence type="predicted"/>
<name>A0ACC1NW29_9HYPO</name>
<protein>
    <submittedName>
        <fullName evidence="1">Uncharacterized protein</fullName>
    </submittedName>
</protein>
<gene>
    <name evidence="1" type="ORF">NQ176_g1009</name>
</gene>
<dbReference type="EMBL" id="JANJQO010000048">
    <property type="protein sequence ID" value="KAJ2983003.1"/>
    <property type="molecule type" value="Genomic_DNA"/>
</dbReference>
<keyword evidence="2" id="KW-1185">Reference proteome</keyword>
<sequence length="258" mass="28141">MLNILKTSIALGLFANPILARDVPANIRSLYNSIRAIGQCSNALKCGFYSVEPVSRDFCYCGDHLPSDGIVYLQGTGGSLVNMDINCNGGPRDGDGSCDKSTDNQPLTYFREISESYNNGSDLNAYVHPFVTFGNYGTKRSYPTFDPRSVGIEPYSIMAVVCGDKLVYGFWGDADTDVGPGLVGEAADSIGRYCYGNAVDYYHAHDDNDVLYIAFTGHDAVLGPDDAKWDAESFDEFQRSIQAQGDRFISRIGGMNFV</sequence>
<comment type="caution">
    <text evidence="1">The sequence shown here is derived from an EMBL/GenBank/DDBJ whole genome shotgun (WGS) entry which is preliminary data.</text>
</comment>
<reference evidence="1" key="1">
    <citation type="submission" date="2022-08" db="EMBL/GenBank/DDBJ databases">
        <title>Genome Sequence of Lecanicillium fungicola.</title>
        <authorList>
            <person name="Buettner E."/>
        </authorList>
    </citation>
    <scope>NUCLEOTIDE SEQUENCE</scope>
    <source>
        <strain evidence="1">Babe33</strain>
    </source>
</reference>
<organism evidence="1 2">
    <name type="scientific">Zarea fungicola</name>
    <dbReference type="NCBI Taxonomy" id="93591"/>
    <lineage>
        <taxon>Eukaryota</taxon>
        <taxon>Fungi</taxon>
        <taxon>Dikarya</taxon>
        <taxon>Ascomycota</taxon>
        <taxon>Pezizomycotina</taxon>
        <taxon>Sordariomycetes</taxon>
        <taxon>Hypocreomycetidae</taxon>
        <taxon>Hypocreales</taxon>
        <taxon>Cordycipitaceae</taxon>
        <taxon>Zarea</taxon>
    </lineage>
</organism>
<evidence type="ECO:0000313" key="2">
    <source>
        <dbReference type="Proteomes" id="UP001143910"/>
    </source>
</evidence>
<dbReference type="Proteomes" id="UP001143910">
    <property type="component" value="Unassembled WGS sequence"/>
</dbReference>